<keyword evidence="3 9" id="KW-0819">tRNA processing</keyword>
<evidence type="ECO:0000313" key="12">
    <source>
        <dbReference type="EMBL" id="KPK63176.1"/>
    </source>
</evidence>
<evidence type="ECO:0000256" key="6">
    <source>
        <dbReference type="ARBA" id="ARBA00022884"/>
    </source>
</evidence>
<keyword evidence="5 9" id="KW-0067">ATP-binding</keyword>
<dbReference type="GO" id="GO:0103016">
    <property type="term" value="F:tRNA-uridine 2-sulfurtransferase activity"/>
    <property type="evidence" value="ECO:0007669"/>
    <property type="project" value="UniProtKB-EC"/>
</dbReference>
<dbReference type="PANTHER" id="PTHR11933:SF5">
    <property type="entry name" value="MITOCHONDRIAL TRNA-SPECIFIC 2-THIOURIDYLASE 1"/>
    <property type="match status" value="1"/>
</dbReference>
<feature type="site" description="Interaction with tRNA" evidence="9">
    <location>
        <position position="326"/>
    </location>
</feature>
<dbReference type="GO" id="GO:0005737">
    <property type="term" value="C:cytoplasm"/>
    <property type="evidence" value="ECO:0007669"/>
    <property type="project" value="UniProtKB-SubCell"/>
</dbReference>
<dbReference type="InterPro" id="IPR046884">
    <property type="entry name" value="MnmA-like_central"/>
</dbReference>
<evidence type="ECO:0000259" key="10">
    <source>
        <dbReference type="Pfam" id="PF20258"/>
    </source>
</evidence>
<keyword evidence="6 9" id="KW-0694">RNA-binding</keyword>
<comment type="function">
    <text evidence="9">Catalyzes the 2-thiolation of uridine at the wobble position (U34) of tRNA, leading to the formation of s(2)U34.</text>
</comment>
<evidence type="ECO:0000256" key="3">
    <source>
        <dbReference type="ARBA" id="ARBA00022694"/>
    </source>
</evidence>
<dbReference type="GO" id="GO:0002143">
    <property type="term" value="P:tRNA wobble position uridine thiolation"/>
    <property type="evidence" value="ECO:0007669"/>
    <property type="project" value="TreeGrafter"/>
</dbReference>
<feature type="binding site" evidence="9">
    <location>
        <begin position="11"/>
        <end position="18"/>
    </location>
    <ligand>
        <name>ATP</name>
        <dbReference type="ChEBI" id="CHEBI:30616"/>
    </ligand>
</feature>
<dbReference type="NCBIfam" id="TIGR00420">
    <property type="entry name" value="trmU"/>
    <property type="match status" value="1"/>
</dbReference>
<dbReference type="InterPro" id="IPR023382">
    <property type="entry name" value="MnmA-like_central_sf"/>
</dbReference>
<evidence type="ECO:0000256" key="2">
    <source>
        <dbReference type="ARBA" id="ARBA00022679"/>
    </source>
</evidence>
<dbReference type="STRING" id="1703779.AMJ83_07990"/>
<keyword evidence="9" id="KW-0963">Cytoplasm</keyword>
<gene>
    <name evidence="9" type="primary">mnmA</name>
    <name evidence="12" type="ORF">AMJ83_07990</name>
</gene>
<dbReference type="HAMAP" id="MF_00144">
    <property type="entry name" value="tRNA_thiouridyl_MnmA"/>
    <property type="match status" value="1"/>
</dbReference>
<name>A0A0S8FR15_UNCW3</name>
<dbReference type="Pfam" id="PF20258">
    <property type="entry name" value="tRNA_Me_trans_C"/>
    <property type="match status" value="1"/>
</dbReference>
<sequence>MQSSNLHILVALSGGVDSSTAALLLKDSGYRVEGAIMVFEGVPQEKIRAAARVAEQLQINFHLVDVQREFRDLIISDFIAEYRRGRTPNPCVLCNKLMKFGLLFKMVSEVGTDRIATGHYAKLDKQKGRYLLKRGCDENEQSYFLYRLDQNQLSRTILPLGQYTKDEVREIARKHKLPTATQKKSQDVCFIRDGEYASFLKKSIPESPGPIFNTEGKAVGQHNGIIHYTIGQRHGIGISHKHPYYVTRIDAAQNAIYIGEKRDAYKKEFIVTDLNFIPFDTLKQSMQISTKVRYFSPASEARIEPIGQDKIKVIFTKPQWAIAPGQSAVFYQKDLVIGGGLIDEVFDYA</sequence>
<protein>
    <recommendedName>
        <fullName evidence="9">tRNA-specific 2-thiouridylase MnmA</fullName>
        <ecNumber evidence="9">2.8.1.13</ecNumber>
    </recommendedName>
</protein>
<comment type="catalytic activity">
    <reaction evidence="8 9">
        <text>S-sulfanyl-L-cysteinyl-[protein] + uridine(34) in tRNA + AH2 + ATP = 2-thiouridine(34) in tRNA + L-cysteinyl-[protein] + A + AMP + diphosphate + H(+)</text>
        <dbReference type="Rhea" id="RHEA:47032"/>
        <dbReference type="Rhea" id="RHEA-COMP:10131"/>
        <dbReference type="Rhea" id="RHEA-COMP:11726"/>
        <dbReference type="Rhea" id="RHEA-COMP:11727"/>
        <dbReference type="Rhea" id="RHEA-COMP:11728"/>
        <dbReference type="ChEBI" id="CHEBI:13193"/>
        <dbReference type="ChEBI" id="CHEBI:15378"/>
        <dbReference type="ChEBI" id="CHEBI:17499"/>
        <dbReference type="ChEBI" id="CHEBI:29950"/>
        <dbReference type="ChEBI" id="CHEBI:30616"/>
        <dbReference type="ChEBI" id="CHEBI:33019"/>
        <dbReference type="ChEBI" id="CHEBI:61963"/>
        <dbReference type="ChEBI" id="CHEBI:65315"/>
        <dbReference type="ChEBI" id="CHEBI:87170"/>
        <dbReference type="ChEBI" id="CHEBI:456215"/>
        <dbReference type="EC" id="2.8.1.13"/>
    </reaction>
</comment>
<feature type="region of interest" description="Interaction with tRNA" evidence="9">
    <location>
        <begin position="293"/>
        <end position="294"/>
    </location>
</feature>
<feature type="domain" description="tRNA-specific 2-thiouridylase MnmA-like central" evidence="11">
    <location>
        <begin position="198"/>
        <end position="260"/>
    </location>
</feature>
<feature type="site" description="Interaction with tRNA" evidence="9">
    <location>
        <position position="119"/>
    </location>
</feature>
<dbReference type="EC" id="2.8.1.13" evidence="9"/>
<dbReference type="Proteomes" id="UP000051373">
    <property type="component" value="Unassembled WGS sequence"/>
</dbReference>
<dbReference type="PANTHER" id="PTHR11933">
    <property type="entry name" value="TRNA 5-METHYLAMINOMETHYL-2-THIOURIDYLATE -METHYLTRANSFERASE"/>
    <property type="match status" value="1"/>
</dbReference>
<feature type="domain" description="tRNA-specific 2-thiouridylase MnmA-like C-terminal" evidence="10">
    <location>
        <begin position="267"/>
        <end position="342"/>
    </location>
</feature>
<dbReference type="Gene3D" id="3.40.50.620">
    <property type="entry name" value="HUPs"/>
    <property type="match status" value="1"/>
</dbReference>
<comment type="caution">
    <text evidence="9">Lacks conserved residue(s) required for the propagation of feature annotation.</text>
</comment>
<comment type="similarity">
    <text evidence="9">Belongs to the MnmA/TRMU family.</text>
</comment>
<dbReference type="SUPFAM" id="SSF52402">
    <property type="entry name" value="Adenine nucleotide alpha hydrolases-like"/>
    <property type="match status" value="1"/>
</dbReference>
<dbReference type="InterPro" id="IPR046885">
    <property type="entry name" value="MnmA-like_C"/>
</dbReference>
<dbReference type="Pfam" id="PF20259">
    <property type="entry name" value="tRNA_Me_trans_M"/>
    <property type="match status" value="1"/>
</dbReference>
<feature type="binding site" evidence="9">
    <location>
        <position position="37"/>
    </location>
    <ligand>
        <name>ATP</name>
        <dbReference type="ChEBI" id="CHEBI:30616"/>
    </ligand>
</feature>
<feature type="active site" description="Nucleophile" evidence="9">
    <location>
        <position position="94"/>
    </location>
</feature>
<dbReference type="CDD" id="cd01998">
    <property type="entry name" value="MnmA_TRMU-like"/>
    <property type="match status" value="1"/>
</dbReference>
<dbReference type="AlphaFoldDB" id="A0A0S8FR15"/>
<evidence type="ECO:0000256" key="5">
    <source>
        <dbReference type="ARBA" id="ARBA00022840"/>
    </source>
</evidence>
<evidence type="ECO:0000256" key="4">
    <source>
        <dbReference type="ARBA" id="ARBA00022741"/>
    </source>
</evidence>
<comment type="caution">
    <text evidence="12">The sequence shown here is derived from an EMBL/GenBank/DDBJ whole genome shotgun (WGS) entry which is preliminary data.</text>
</comment>
<evidence type="ECO:0000313" key="13">
    <source>
        <dbReference type="Proteomes" id="UP000051373"/>
    </source>
</evidence>
<proteinExistence type="inferred from homology"/>
<evidence type="ECO:0000256" key="9">
    <source>
        <dbReference type="HAMAP-Rule" id="MF_00144"/>
    </source>
</evidence>
<keyword evidence="4 9" id="KW-0547">Nucleotide-binding</keyword>
<dbReference type="Gene3D" id="2.30.30.280">
    <property type="entry name" value="Adenine nucleotide alpha hydrolases-like domains"/>
    <property type="match status" value="1"/>
</dbReference>
<dbReference type="InterPro" id="IPR014729">
    <property type="entry name" value="Rossmann-like_a/b/a_fold"/>
</dbReference>
<comment type="subcellular location">
    <subcellularLocation>
        <location evidence="9">Cytoplasm</location>
    </subcellularLocation>
</comment>
<keyword evidence="1 9" id="KW-0820">tRNA-binding</keyword>
<evidence type="ECO:0000256" key="7">
    <source>
        <dbReference type="ARBA" id="ARBA00023157"/>
    </source>
</evidence>
<keyword evidence="2 9" id="KW-0808">Transferase</keyword>
<dbReference type="Gene3D" id="2.40.30.10">
    <property type="entry name" value="Translation factors"/>
    <property type="match status" value="1"/>
</dbReference>
<dbReference type="NCBIfam" id="NF001138">
    <property type="entry name" value="PRK00143.1"/>
    <property type="match status" value="1"/>
</dbReference>
<feature type="binding site" evidence="9">
    <location>
        <position position="118"/>
    </location>
    <ligand>
        <name>ATP</name>
        <dbReference type="ChEBI" id="CHEBI:30616"/>
    </ligand>
</feature>
<dbReference type="EMBL" id="LJUJ01000017">
    <property type="protein sequence ID" value="KPK63176.1"/>
    <property type="molecule type" value="Genomic_DNA"/>
</dbReference>
<evidence type="ECO:0000259" key="11">
    <source>
        <dbReference type="Pfam" id="PF20259"/>
    </source>
</evidence>
<feature type="active site" description="Cysteine persulfide intermediate" evidence="9">
    <location>
        <position position="189"/>
    </location>
</feature>
<evidence type="ECO:0000256" key="1">
    <source>
        <dbReference type="ARBA" id="ARBA00022555"/>
    </source>
</evidence>
<dbReference type="PATRIC" id="fig|1703779.3.peg.2436"/>
<organism evidence="12 13">
    <name type="scientific">candidate division WOR_3 bacterium SM23_42</name>
    <dbReference type="NCBI Taxonomy" id="1703779"/>
    <lineage>
        <taxon>Bacteria</taxon>
        <taxon>Bacteria division WOR-3</taxon>
    </lineage>
</organism>
<evidence type="ECO:0000256" key="8">
    <source>
        <dbReference type="ARBA" id="ARBA00051542"/>
    </source>
</evidence>
<dbReference type="Pfam" id="PF03054">
    <property type="entry name" value="tRNA_Me_trans"/>
    <property type="match status" value="1"/>
</dbReference>
<dbReference type="InterPro" id="IPR004506">
    <property type="entry name" value="MnmA-like"/>
</dbReference>
<dbReference type="GO" id="GO:0000049">
    <property type="term" value="F:tRNA binding"/>
    <property type="evidence" value="ECO:0007669"/>
    <property type="project" value="UniProtKB-KW"/>
</dbReference>
<reference evidence="12 13" key="1">
    <citation type="journal article" date="2015" name="Microbiome">
        <title>Genomic resolution of linkages in carbon, nitrogen, and sulfur cycling among widespread estuary sediment bacteria.</title>
        <authorList>
            <person name="Baker B.J."/>
            <person name="Lazar C.S."/>
            <person name="Teske A.P."/>
            <person name="Dick G.J."/>
        </authorList>
    </citation>
    <scope>NUCLEOTIDE SEQUENCE [LARGE SCALE GENOMIC DNA]</scope>
    <source>
        <strain evidence="12">SM23_42</strain>
    </source>
</reference>
<accession>A0A0S8FR15</accession>
<dbReference type="GO" id="GO:0005524">
    <property type="term" value="F:ATP binding"/>
    <property type="evidence" value="ECO:0007669"/>
    <property type="project" value="UniProtKB-KW"/>
</dbReference>
<keyword evidence="7" id="KW-1015">Disulfide bond</keyword>
<dbReference type="FunFam" id="2.30.30.280:FF:000001">
    <property type="entry name" value="tRNA-specific 2-thiouridylase MnmA"/>
    <property type="match status" value="1"/>
</dbReference>